<proteinExistence type="predicted"/>
<feature type="compositionally biased region" description="Polar residues" evidence="1">
    <location>
        <begin position="1046"/>
        <end position="1063"/>
    </location>
</feature>
<dbReference type="EMBL" id="CAVNYO010000405">
    <property type="protein sequence ID" value="CAK5275271.1"/>
    <property type="molecule type" value="Genomic_DNA"/>
</dbReference>
<accession>A0AAD2HG68</accession>
<keyword evidence="3" id="KW-1185">Reference proteome</keyword>
<evidence type="ECO:0000256" key="1">
    <source>
        <dbReference type="SAM" id="MobiDB-lite"/>
    </source>
</evidence>
<comment type="caution">
    <text evidence="2">The sequence shown here is derived from an EMBL/GenBank/DDBJ whole genome shotgun (WGS) entry which is preliminary data.</text>
</comment>
<organism evidence="2 3">
    <name type="scientific">Mycena citricolor</name>
    <dbReference type="NCBI Taxonomy" id="2018698"/>
    <lineage>
        <taxon>Eukaryota</taxon>
        <taxon>Fungi</taxon>
        <taxon>Dikarya</taxon>
        <taxon>Basidiomycota</taxon>
        <taxon>Agaricomycotina</taxon>
        <taxon>Agaricomycetes</taxon>
        <taxon>Agaricomycetidae</taxon>
        <taxon>Agaricales</taxon>
        <taxon>Marasmiineae</taxon>
        <taxon>Mycenaceae</taxon>
        <taxon>Mycena</taxon>
    </lineage>
</organism>
<feature type="region of interest" description="Disordered" evidence="1">
    <location>
        <begin position="1095"/>
        <end position="1115"/>
    </location>
</feature>
<dbReference type="Proteomes" id="UP001295794">
    <property type="component" value="Unassembled WGS sequence"/>
</dbReference>
<sequence>MVLLHCCTLVPEGEGANISAVRFAAPIRVDFLRIYPTGTRPFPAHSPNLIACTEPSAFSLDILFNALPRTPEAKEKQRAVNALVPTSLAYAGGLVDFSVDMGMEYATRLMIVKGAFESLTLALYGEIASTDMSDDLVPYDPQPLPDLVPLPVSSRVDPANMVDPCTVANQLLSMISECPLPLVARLMFCLKPSDEDWDSLEFPHLYADLDLDMVDDLDAVLDRMARPIRDGLPMDTFNAFAIQVSGMIGPKVELLSANQAFSIAKLLSIAAPQDSGLVRALLKHLELESIFDMETMNDHSTLQRLWDAVANVDITRRLNVDWFLEALDHIQQNGNTKRYTRVLAGKILLRMQRWIAFEDVLLNQTGDLREAAKLLSDVSEGEQSMAIWLQNMLEHPSVAHALSQTPPNGSPRLSAEIGSREDLVMWTRAYMGVGSVLAVWAWADSLGKDAAAEQTLATIKLWQDVDGYSQIVNQLLLLRQFPGRLEWEISDREPPRQSGILAEQILARLMEEPGAILHDSLVDTVLKLEQPMSHISKEELMTMRHLALLVDEGLQAAIRELVAKPSFPWPIARLRVIRLALVIVKQELDDGDDGEWRVLEALWAEDAHGLVGRMVELYLDVTTNLSSHFTLAAAPMDQALVSQLLYTAADLVRLIIANLPAMTIPAREMRMLVSGIAAVFACAETAAKTLSQCVKAAADVRQACLEAIDKLTIDGIEAEPHRNGSEVVLRELLGHAHAVFDSGRDPTTEMRQLFVLIDRALPNSNLTMVLVELEAYFPLLDAEHKSKLFARLVELDGGELAIGEWLLTGELKQLLVSLESDGRDRVRLHWIYICLDFLATIAHGMSEWMAAAVSSDDELSKLLALCLTQMLDAHLVSPVLNRLIRSLTARAAQFQDPELKFAIVLCSLRAFQHEPAVLLSVLRELPSDQHQRQLMRREIGLTLLAISRGDPSPKAAQTTLDVLTWLTEQDDPSLRLLSSISASALVQLYVKLAQKLGPSPRLNAIKSKVQGDEDEAMVAQPVELPSQLLLSVREIEERLRPVPGTPNRTTPTPDILGITSSPTGLLRSPAATGLTKTYANNDFRQLRQAAGSFPRLNTSRLPSMHVDVGTPRGPT</sequence>
<protein>
    <recommendedName>
        <fullName evidence="4">Virilizer N-terminal domain-containing protein</fullName>
    </recommendedName>
</protein>
<evidence type="ECO:0008006" key="4">
    <source>
        <dbReference type="Google" id="ProtNLM"/>
    </source>
</evidence>
<reference evidence="2" key="1">
    <citation type="submission" date="2023-11" db="EMBL/GenBank/DDBJ databases">
        <authorList>
            <person name="De Vega J J."/>
            <person name="De Vega J J."/>
        </authorList>
    </citation>
    <scope>NUCLEOTIDE SEQUENCE</scope>
</reference>
<evidence type="ECO:0000313" key="2">
    <source>
        <dbReference type="EMBL" id="CAK5275271.1"/>
    </source>
</evidence>
<dbReference type="AlphaFoldDB" id="A0AAD2HG68"/>
<evidence type="ECO:0000313" key="3">
    <source>
        <dbReference type="Proteomes" id="UP001295794"/>
    </source>
</evidence>
<gene>
    <name evidence="2" type="ORF">MYCIT1_LOCUS22941</name>
</gene>
<feature type="region of interest" description="Disordered" evidence="1">
    <location>
        <begin position="1041"/>
        <end position="1067"/>
    </location>
</feature>
<name>A0AAD2HG68_9AGAR</name>